<reference evidence="8 10" key="1">
    <citation type="submission" date="2016-02" db="EMBL/GenBank/DDBJ databases">
        <title>Draft genome sequence for Clostridium paradoxum JW-YL-7.</title>
        <authorList>
            <person name="Utturkar S.M."/>
            <person name="Lancaster A."/>
            <person name="Poole F.L."/>
            <person name="Adams M.W."/>
            <person name="Brown S.D."/>
        </authorList>
    </citation>
    <scope>NUCLEOTIDE SEQUENCE [LARGE SCALE GENOMIC DNA]</scope>
    <source>
        <strain evidence="8 10">JW-YL-7</strain>
    </source>
</reference>
<dbReference type="InterPro" id="IPR028098">
    <property type="entry name" value="Glyco_trans_4-like_N"/>
</dbReference>
<dbReference type="GO" id="GO:0071555">
    <property type="term" value="P:cell wall organization"/>
    <property type="evidence" value="ECO:0007669"/>
    <property type="project" value="UniProtKB-KW"/>
</dbReference>
<dbReference type="Gene3D" id="3.40.50.2000">
    <property type="entry name" value="Glycogen Phosphorylase B"/>
    <property type="match status" value="2"/>
</dbReference>
<dbReference type="CDD" id="cd03801">
    <property type="entry name" value="GT4_PimA-like"/>
    <property type="match status" value="1"/>
</dbReference>
<dbReference type="NCBIfam" id="TIGR00696">
    <property type="entry name" value="wecG_tagA_cpsF"/>
    <property type="match status" value="1"/>
</dbReference>
<dbReference type="STRING" id="1121328.JWYL7_1577"/>
<dbReference type="PATRIC" id="fig|1121328.3.peg.1588"/>
<keyword evidence="2 5" id="KW-0808">Transferase</keyword>
<dbReference type="UniPathway" id="UPA00632"/>
<feature type="domain" description="Glycosyl transferase family 1" evidence="6">
    <location>
        <begin position="179"/>
        <end position="342"/>
    </location>
</feature>
<dbReference type="HAMAP" id="MF_02070">
    <property type="entry name" value="TagA_TarA"/>
    <property type="match status" value="1"/>
</dbReference>
<dbReference type="EC" id="2.4.1.187" evidence="5"/>
<dbReference type="CDD" id="cd06533">
    <property type="entry name" value="Glyco_transf_WecG_TagA"/>
    <property type="match status" value="1"/>
</dbReference>
<keyword evidence="3 5" id="KW-0777">Teichoic acid biosynthesis</keyword>
<dbReference type="Pfam" id="PF00534">
    <property type="entry name" value="Glycos_transf_1"/>
    <property type="match status" value="1"/>
</dbReference>
<dbReference type="GO" id="GO:0047244">
    <property type="term" value="F:N-acetylglucosaminyldiphosphoundecaprenol N-acetyl-beta-D-mannosaminyltransferase activity"/>
    <property type="evidence" value="ECO:0007669"/>
    <property type="project" value="UniProtKB-UniRule"/>
</dbReference>
<evidence type="ECO:0000313" key="10">
    <source>
        <dbReference type="Proteomes" id="UP000092605"/>
    </source>
</evidence>
<sequence>MNILHIISGGEKGGSKVHLLTLSLELKKRGINSSIVCFIESDLYKEAKNLGLDITLIKQKKRFDLSVIEKIKAICEDKKIDIINCHGGRANFIAYFLKKKYPLTYITTIHSDYLSDYKGNTYKTLVYSTINKIVLKTFDGYIAVSAKFKEMLVERGFDSKKIQVVYNGIDFENKYSFNKEEILKKYNIGGYDSYITMTARMQPIKGHEIMLNAARKILDDGYNPLFILVGDGPIIEQVKQRAKELNLDKNVLFTGFTKPDEFIYISDFTLLTSYSESFPLVILESSKYKKTVVASNVGGVLEIIRDGHNGILFESKNVDKLYEGIKYLLDNKDVCNKLGENLYTDASSKYSISNMADLYLKAYEDITANLRKIDIETYFGVQVCVLDMNKTLKEIDNIINERKPSFIVAINPEKIMKAKNDEKLKNLLNSARLKIADGFGVLIASKLSGGKIKTRVTGIDLMQNICERSAKKGYKVFLLGAKPGVAENAARILKQRYKGLNIVGVKDGYFKDEDEVISDIKAKSPDILFVAMGSPKQELFITKNMKELNVPLLMGVGGSYDVICGNIKRAPKWMQSLGLEWMYRLIKEPWRYKRIMVLPKFLFEVIIDILKIN</sequence>
<comment type="function">
    <text evidence="5">Catalyzes the conversion of GlcNAc-PP-undecaprenol into ManNAc-GlcNAc-PP-undecaprenol, the first committed lipid intermediate in the de novo synthesis of teichoic acid.</text>
</comment>
<evidence type="ECO:0000256" key="5">
    <source>
        <dbReference type="HAMAP-Rule" id="MF_02070"/>
    </source>
</evidence>
<dbReference type="EMBL" id="FRBG01000004">
    <property type="protein sequence ID" value="SHK72712.1"/>
    <property type="molecule type" value="Genomic_DNA"/>
</dbReference>
<comment type="catalytic activity">
    <reaction evidence="5">
        <text>UDP-N-acetyl-alpha-D-mannosamine + N-acetyl-alpha-D-glucosaminyl-di-trans,octa-cis-undecaprenyl diphosphate = N-acetyl-beta-D-mannosaminyl-(1-&gt;4)-N-acetyl-alpha-D-glucosaminyl di-trans,octa-cis-undecaprenyl diphosphate + UDP + H(+)</text>
        <dbReference type="Rhea" id="RHEA:16053"/>
        <dbReference type="ChEBI" id="CHEBI:15378"/>
        <dbReference type="ChEBI" id="CHEBI:58223"/>
        <dbReference type="ChEBI" id="CHEBI:62959"/>
        <dbReference type="ChEBI" id="CHEBI:68623"/>
        <dbReference type="ChEBI" id="CHEBI:132210"/>
        <dbReference type="EC" id="2.4.1.187"/>
    </reaction>
</comment>
<comment type="pathway">
    <text evidence="5">Cell wall biogenesis; teichoic acid biosynthesis.</text>
</comment>
<gene>
    <name evidence="8" type="ORF">JWYL7_1577</name>
    <name evidence="9" type="ORF">SAMN05661008_00800</name>
</gene>
<dbReference type="PANTHER" id="PTHR34136">
    <property type="match status" value="1"/>
</dbReference>
<comment type="similarity">
    <text evidence="5">Belongs to the glycosyltransferase 26 family. TagA/TarA subfamily.</text>
</comment>
<evidence type="ECO:0000256" key="4">
    <source>
        <dbReference type="ARBA" id="ARBA00023316"/>
    </source>
</evidence>
<organism evidence="8 10">
    <name type="scientific">Alkalithermobacter thermoalcaliphilus JW-YL-7 = DSM 7308</name>
    <dbReference type="NCBI Taxonomy" id="1121328"/>
    <lineage>
        <taxon>Bacteria</taxon>
        <taxon>Bacillati</taxon>
        <taxon>Bacillota</taxon>
        <taxon>Clostridia</taxon>
        <taxon>Peptostreptococcales</taxon>
        <taxon>Tepidibacteraceae</taxon>
        <taxon>Alkalithermobacter</taxon>
    </lineage>
</organism>
<dbReference type="InterPro" id="IPR001296">
    <property type="entry name" value="Glyco_trans_1"/>
</dbReference>
<protein>
    <recommendedName>
        <fullName evidence="5">N-acetylglucosaminyldiphosphoundecaprenol N-acetyl-beta-D-mannosaminyltransferase</fullName>
        <ecNumber evidence="5">2.4.1.187</ecNumber>
    </recommendedName>
    <alternativeName>
        <fullName evidence="5">N-acetylmannosaminyltransferase</fullName>
    </alternativeName>
    <alternativeName>
        <fullName evidence="5">UDP-N-acetylmannosamine transferase</fullName>
    </alternativeName>
    <alternativeName>
        <fullName evidence="5">UDP-N-acetylmannosamine:N-acetylglucosaminyl pyrophosphorylundecaprenol N-acetylmannosaminyltransferase</fullName>
    </alternativeName>
</protein>
<evidence type="ECO:0000313" key="9">
    <source>
        <dbReference type="EMBL" id="SHK72712.1"/>
    </source>
</evidence>
<dbReference type="GO" id="GO:0019350">
    <property type="term" value="P:teichoic acid biosynthetic process"/>
    <property type="evidence" value="ECO:0007669"/>
    <property type="project" value="UniProtKB-UniRule"/>
</dbReference>
<proteinExistence type="inferred from homology"/>
<name>A0A150FSC4_CLOPD</name>
<keyword evidence="11" id="KW-1185">Reference proteome</keyword>
<reference evidence="9 11" key="2">
    <citation type="submission" date="2016-11" db="EMBL/GenBank/DDBJ databases">
        <authorList>
            <person name="Varghese N."/>
            <person name="Submissions S."/>
        </authorList>
    </citation>
    <scope>NUCLEOTIDE SEQUENCE [LARGE SCALE GENOMIC DNA]</scope>
    <source>
        <strain evidence="9 11">DSM 7308</strain>
    </source>
</reference>
<evidence type="ECO:0000256" key="3">
    <source>
        <dbReference type="ARBA" id="ARBA00022944"/>
    </source>
</evidence>
<dbReference type="RefSeq" id="WP_161937496.1">
    <property type="nucleotide sequence ID" value="NZ_FRBG01000004.1"/>
</dbReference>
<comment type="caution">
    <text evidence="8">The sequence shown here is derived from an EMBL/GenBank/DDBJ whole genome shotgun (WGS) entry which is preliminary data.</text>
</comment>
<dbReference type="AlphaFoldDB" id="A0A150FSC4"/>
<evidence type="ECO:0000259" key="7">
    <source>
        <dbReference type="Pfam" id="PF13439"/>
    </source>
</evidence>
<dbReference type="SUPFAM" id="SSF53756">
    <property type="entry name" value="UDP-Glycosyltransferase/glycogen phosphorylase"/>
    <property type="match status" value="1"/>
</dbReference>
<evidence type="ECO:0000256" key="2">
    <source>
        <dbReference type="ARBA" id="ARBA00022679"/>
    </source>
</evidence>
<dbReference type="Pfam" id="PF03808">
    <property type="entry name" value="Glyco_tran_WecG"/>
    <property type="match status" value="1"/>
</dbReference>
<accession>A0A150FSC4</accession>
<keyword evidence="1 5" id="KW-0328">Glycosyltransferase</keyword>
<dbReference type="Proteomes" id="UP000092605">
    <property type="component" value="Unassembled WGS sequence"/>
</dbReference>
<dbReference type="EMBL" id="LSFY01000001">
    <property type="protein sequence ID" value="KXZ40502.1"/>
    <property type="molecule type" value="Genomic_DNA"/>
</dbReference>
<dbReference type="InterPro" id="IPR004629">
    <property type="entry name" value="WecG_TagA_CpsF"/>
</dbReference>
<evidence type="ECO:0000259" key="6">
    <source>
        <dbReference type="Pfam" id="PF00534"/>
    </source>
</evidence>
<evidence type="ECO:0000313" key="11">
    <source>
        <dbReference type="Proteomes" id="UP000323392"/>
    </source>
</evidence>
<feature type="domain" description="Glycosyltransferase subfamily 4-like N-terminal" evidence="7">
    <location>
        <begin position="13"/>
        <end position="172"/>
    </location>
</feature>
<dbReference type="Pfam" id="PF13439">
    <property type="entry name" value="Glyco_transf_4"/>
    <property type="match status" value="1"/>
</dbReference>
<keyword evidence="4 5" id="KW-0961">Cell wall biogenesis/degradation</keyword>
<dbReference type="PANTHER" id="PTHR34136:SF1">
    <property type="entry name" value="UDP-N-ACETYL-D-MANNOSAMINURONIC ACID TRANSFERASE"/>
    <property type="match status" value="1"/>
</dbReference>
<dbReference type="Proteomes" id="UP000323392">
    <property type="component" value="Unassembled WGS sequence"/>
</dbReference>
<evidence type="ECO:0000313" key="8">
    <source>
        <dbReference type="EMBL" id="KXZ40502.1"/>
    </source>
</evidence>
<dbReference type="InterPro" id="IPR034714">
    <property type="entry name" value="TagA_TarA"/>
</dbReference>
<evidence type="ECO:0000256" key="1">
    <source>
        <dbReference type="ARBA" id="ARBA00022676"/>
    </source>
</evidence>